<proteinExistence type="predicted"/>
<accession>A0A151JUJ7</accession>
<evidence type="ECO:0000313" key="1">
    <source>
        <dbReference type="EMBL" id="KYN36508.1"/>
    </source>
</evidence>
<protein>
    <submittedName>
        <fullName evidence="1">Uncharacterized protein</fullName>
    </submittedName>
</protein>
<dbReference type="EMBL" id="KQ981740">
    <property type="protein sequence ID" value="KYN36508.1"/>
    <property type="molecule type" value="Genomic_DNA"/>
</dbReference>
<evidence type="ECO:0000313" key="2">
    <source>
        <dbReference type="Proteomes" id="UP000078541"/>
    </source>
</evidence>
<dbReference type="AlphaFoldDB" id="A0A151JUJ7"/>
<sequence length="186" mass="21951">MEDPDVIKRAQLPLAFREWQNCCTGKRAKRHDHGRGGNIRIYLYDGSYEQLHIPYPRRALLYRNFWTIANLEKYAKDTVHRNNRGCTARLLRTNWTEDIDNEDVESSAELRYSAIINPLRGGHVTYGHYDETEKPLQSYDWYSEILYIYQDQRFKGQDEFLGENVAGGPAIVVNRIFIFAFLWKPE</sequence>
<name>A0A151JUJ7_9HYME</name>
<organism evidence="1 2">
    <name type="scientific">Trachymyrmex septentrionalis</name>
    <dbReference type="NCBI Taxonomy" id="34720"/>
    <lineage>
        <taxon>Eukaryota</taxon>
        <taxon>Metazoa</taxon>
        <taxon>Ecdysozoa</taxon>
        <taxon>Arthropoda</taxon>
        <taxon>Hexapoda</taxon>
        <taxon>Insecta</taxon>
        <taxon>Pterygota</taxon>
        <taxon>Neoptera</taxon>
        <taxon>Endopterygota</taxon>
        <taxon>Hymenoptera</taxon>
        <taxon>Apocrita</taxon>
        <taxon>Aculeata</taxon>
        <taxon>Formicoidea</taxon>
        <taxon>Formicidae</taxon>
        <taxon>Myrmicinae</taxon>
        <taxon>Trachymyrmex</taxon>
    </lineage>
</organism>
<reference evidence="1 2" key="1">
    <citation type="submission" date="2016-03" db="EMBL/GenBank/DDBJ databases">
        <title>Trachymyrmex septentrionalis WGS genome.</title>
        <authorList>
            <person name="Nygaard S."/>
            <person name="Hu H."/>
            <person name="Boomsma J."/>
            <person name="Zhang G."/>
        </authorList>
    </citation>
    <scope>NUCLEOTIDE SEQUENCE [LARGE SCALE GENOMIC DNA]</scope>
    <source>
        <strain evidence="1">Tsep2-gDNA-1</strain>
        <tissue evidence="1">Whole body</tissue>
    </source>
</reference>
<dbReference type="Proteomes" id="UP000078541">
    <property type="component" value="Unassembled WGS sequence"/>
</dbReference>
<gene>
    <name evidence="1" type="ORF">ALC56_09131</name>
</gene>
<keyword evidence="2" id="KW-1185">Reference proteome</keyword>